<name>A0A2C5YBX8_9HYPO</name>
<evidence type="ECO:0000313" key="2">
    <source>
        <dbReference type="Proteomes" id="UP000226192"/>
    </source>
</evidence>
<protein>
    <submittedName>
        <fullName evidence="1">Uncharacterized protein</fullName>
    </submittedName>
</protein>
<gene>
    <name evidence="1" type="ORF">CDD81_4602</name>
</gene>
<reference evidence="1 2" key="1">
    <citation type="submission" date="2017-06" db="EMBL/GenBank/DDBJ databases">
        <title>Ant-infecting Ophiocordyceps genomes reveal a high diversity of potential behavioral manipulation genes and a possible major role for enterotoxins.</title>
        <authorList>
            <person name="De Bekker C."/>
            <person name="Evans H.C."/>
            <person name="Brachmann A."/>
            <person name="Hughes D.P."/>
        </authorList>
    </citation>
    <scope>NUCLEOTIDE SEQUENCE [LARGE SCALE GENOMIC DNA]</scope>
    <source>
        <strain evidence="1 2">Map64</strain>
    </source>
</reference>
<sequence length="218" mass="23643">MSQPTILAPLTPSELITTILARHSHPTTVFICWPRADFLNALSADIETQKQEQQLSEHPLLLPPSIHQLVVSQQICLIFVSSVVHLRAALATFAGFRSRLPTSPPQEAAPDAPDSLPPLCLVYGFINLHRGGYEWSARGLGISASLVVVAASRNSLVAVLADAPLETSPLSLRVPIISGCSRRSDGSWNSPTVPLRIILRRWFREDAVEATSSNEASV</sequence>
<accession>A0A2C5YBX8</accession>
<dbReference type="AlphaFoldDB" id="A0A2C5YBX8"/>
<evidence type="ECO:0000313" key="1">
    <source>
        <dbReference type="EMBL" id="PHH64381.1"/>
    </source>
</evidence>
<proteinExistence type="predicted"/>
<comment type="caution">
    <text evidence="1">The sequence shown here is derived from an EMBL/GenBank/DDBJ whole genome shotgun (WGS) entry which is preliminary data.</text>
</comment>
<dbReference type="EMBL" id="NJET01000031">
    <property type="protein sequence ID" value="PHH64381.1"/>
    <property type="molecule type" value="Genomic_DNA"/>
</dbReference>
<dbReference type="Proteomes" id="UP000226192">
    <property type="component" value="Unassembled WGS sequence"/>
</dbReference>
<dbReference type="OrthoDB" id="5391496at2759"/>
<organism evidence="1 2">
    <name type="scientific">Ophiocordyceps australis</name>
    <dbReference type="NCBI Taxonomy" id="1399860"/>
    <lineage>
        <taxon>Eukaryota</taxon>
        <taxon>Fungi</taxon>
        <taxon>Dikarya</taxon>
        <taxon>Ascomycota</taxon>
        <taxon>Pezizomycotina</taxon>
        <taxon>Sordariomycetes</taxon>
        <taxon>Hypocreomycetidae</taxon>
        <taxon>Hypocreales</taxon>
        <taxon>Ophiocordycipitaceae</taxon>
        <taxon>Ophiocordyceps</taxon>
    </lineage>
</organism>
<keyword evidence="2" id="KW-1185">Reference proteome</keyword>